<gene>
    <name evidence="4" type="ORF">WOLCODRAFT_110561</name>
</gene>
<keyword evidence="2" id="KW-0378">Hydrolase</keyword>
<dbReference type="OMA" id="YLYGQSF"/>
<evidence type="ECO:0000313" key="5">
    <source>
        <dbReference type="Proteomes" id="UP000218811"/>
    </source>
</evidence>
<dbReference type="GO" id="GO:0016020">
    <property type="term" value="C:membrane"/>
    <property type="evidence" value="ECO:0007669"/>
    <property type="project" value="TreeGrafter"/>
</dbReference>
<comment type="similarity">
    <text evidence="1">Belongs to the peptidase S33 family.</text>
</comment>
<dbReference type="AlphaFoldDB" id="A0A2H3JB29"/>
<dbReference type="GO" id="GO:0006508">
    <property type="term" value="P:proteolysis"/>
    <property type="evidence" value="ECO:0007669"/>
    <property type="project" value="InterPro"/>
</dbReference>
<protein>
    <submittedName>
        <fullName evidence="4">Proline-specific peptidase</fullName>
    </submittedName>
</protein>
<dbReference type="SUPFAM" id="SSF53474">
    <property type="entry name" value="alpha/beta-Hydrolases"/>
    <property type="match status" value="1"/>
</dbReference>
<evidence type="ECO:0000259" key="3">
    <source>
        <dbReference type="Pfam" id="PF00561"/>
    </source>
</evidence>
<dbReference type="InterPro" id="IPR050266">
    <property type="entry name" value="AB_hydrolase_sf"/>
</dbReference>
<dbReference type="PANTHER" id="PTHR43798">
    <property type="entry name" value="MONOACYLGLYCEROL LIPASE"/>
    <property type="match status" value="1"/>
</dbReference>
<dbReference type="InterPro" id="IPR000073">
    <property type="entry name" value="AB_hydrolase_1"/>
</dbReference>
<name>A0A2H3JB29_WOLCO</name>
<evidence type="ECO:0000313" key="4">
    <source>
        <dbReference type="EMBL" id="PCH39111.1"/>
    </source>
</evidence>
<evidence type="ECO:0000256" key="1">
    <source>
        <dbReference type="ARBA" id="ARBA00010088"/>
    </source>
</evidence>
<dbReference type="OrthoDB" id="190201at2759"/>
<dbReference type="PRINTS" id="PR00793">
    <property type="entry name" value="PROAMNOPTASE"/>
</dbReference>
<dbReference type="InterPro" id="IPR029058">
    <property type="entry name" value="AB_hydrolase_fold"/>
</dbReference>
<keyword evidence="5" id="KW-1185">Reference proteome</keyword>
<dbReference type="InterPro" id="IPR002410">
    <property type="entry name" value="Peptidase_S33"/>
</dbReference>
<dbReference type="Gene3D" id="3.40.50.1820">
    <property type="entry name" value="alpha/beta hydrolase"/>
    <property type="match status" value="1"/>
</dbReference>
<dbReference type="GO" id="GO:0008233">
    <property type="term" value="F:peptidase activity"/>
    <property type="evidence" value="ECO:0007669"/>
    <property type="project" value="InterPro"/>
</dbReference>
<reference evidence="4 5" key="1">
    <citation type="journal article" date="2012" name="Science">
        <title>The Paleozoic origin of enzymatic lignin decomposition reconstructed from 31 fungal genomes.</title>
        <authorList>
            <person name="Floudas D."/>
            <person name="Binder M."/>
            <person name="Riley R."/>
            <person name="Barry K."/>
            <person name="Blanchette R.A."/>
            <person name="Henrissat B."/>
            <person name="Martinez A.T."/>
            <person name="Otillar R."/>
            <person name="Spatafora J.W."/>
            <person name="Yadav J.S."/>
            <person name="Aerts A."/>
            <person name="Benoit I."/>
            <person name="Boyd A."/>
            <person name="Carlson A."/>
            <person name="Copeland A."/>
            <person name="Coutinho P.M."/>
            <person name="de Vries R.P."/>
            <person name="Ferreira P."/>
            <person name="Findley K."/>
            <person name="Foster B."/>
            <person name="Gaskell J."/>
            <person name="Glotzer D."/>
            <person name="Gorecki P."/>
            <person name="Heitman J."/>
            <person name="Hesse C."/>
            <person name="Hori C."/>
            <person name="Igarashi K."/>
            <person name="Jurgens J.A."/>
            <person name="Kallen N."/>
            <person name="Kersten P."/>
            <person name="Kohler A."/>
            <person name="Kuees U."/>
            <person name="Kumar T.K.A."/>
            <person name="Kuo A."/>
            <person name="LaButti K."/>
            <person name="Larrondo L.F."/>
            <person name="Lindquist E."/>
            <person name="Ling A."/>
            <person name="Lombard V."/>
            <person name="Lucas S."/>
            <person name="Lundell T."/>
            <person name="Martin R."/>
            <person name="McLaughlin D.J."/>
            <person name="Morgenstern I."/>
            <person name="Morin E."/>
            <person name="Murat C."/>
            <person name="Nagy L.G."/>
            <person name="Nolan M."/>
            <person name="Ohm R.A."/>
            <person name="Patyshakuliyeva A."/>
            <person name="Rokas A."/>
            <person name="Ruiz-Duenas F.J."/>
            <person name="Sabat G."/>
            <person name="Salamov A."/>
            <person name="Samejima M."/>
            <person name="Schmutz J."/>
            <person name="Slot J.C."/>
            <person name="St John F."/>
            <person name="Stenlid J."/>
            <person name="Sun H."/>
            <person name="Sun S."/>
            <person name="Syed K."/>
            <person name="Tsang A."/>
            <person name="Wiebenga A."/>
            <person name="Young D."/>
            <person name="Pisabarro A."/>
            <person name="Eastwood D.C."/>
            <person name="Martin F."/>
            <person name="Cullen D."/>
            <person name="Grigoriev I.V."/>
            <person name="Hibbett D.S."/>
        </authorList>
    </citation>
    <scope>NUCLEOTIDE SEQUENCE [LARGE SCALE GENOMIC DNA]</scope>
    <source>
        <strain evidence="4 5">MD-104</strain>
    </source>
</reference>
<accession>A0A2H3JB29</accession>
<dbReference type="STRING" id="742152.A0A2H3JB29"/>
<organism evidence="4 5">
    <name type="scientific">Wolfiporia cocos (strain MD-104)</name>
    <name type="common">Brown rot fungus</name>
    <dbReference type="NCBI Taxonomy" id="742152"/>
    <lineage>
        <taxon>Eukaryota</taxon>
        <taxon>Fungi</taxon>
        <taxon>Dikarya</taxon>
        <taxon>Basidiomycota</taxon>
        <taxon>Agaricomycotina</taxon>
        <taxon>Agaricomycetes</taxon>
        <taxon>Polyporales</taxon>
        <taxon>Phaeolaceae</taxon>
        <taxon>Wolfiporia</taxon>
    </lineage>
</organism>
<dbReference type="PANTHER" id="PTHR43798:SF33">
    <property type="entry name" value="HYDROLASE, PUTATIVE (AFU_ORTHOLOGUE AFUA_2G14860)-RELATED"/>
    <property type="match status" value="1"/>
</dbReference>
<dbReference type="EMBL" id="KB467954">
    <property type="protein sequence ID" value="PCH39111.1"/>
    <property type="molecule type" value="Genomic_DNA"/>
</dbReference>
<evidence type="ECO:0000256" key="2">
    <source>
        <dbReference type="ARBA" id="ARBA00022801"/>
    </source>
</evidence>
<dbReference type="Proteomes" id="UP000218811">
    <property type="component" value="Unassembled WGS sequence"/>
</dbReference>
<feature type="domain" description="AB hydrolase-1" evidence="3">
    <location>
        <begin position="38"/>
        <end position="280"/>
    </location>
</feature>
<dbReference type="Pfam" id="PF00561">
    <property type="entry name" value="Abhydrolase_1"/>
    <property type="match status" value="1"/>
</dbReference>
<proteinExistence type="inferred from homology"/>
<sequence>MANTTVPTSDGKIPFKVGEETFETYYKLYGDLANRTRPPLIGLHGGPGLTHDCIVPLSDLAAFGVPVIIYDQLGNGLSTHLREKPPSFWTVDLFIDELVNLLNHFNIADAFELVGHSWGGIVGSEFEVRRQPKGLRHLILSDSLAASSLWNQSTMQLLQTFPKDVQEGVAGGMKDPVKFYAALKQFHAKYACTIRPYPPEFQRSFDAIFGPDGDPTVAAAPILKDWTIIERLHVVRVPTFVINGRNDIAQDFVVAPFFERIKRVKWVTMENSSHTPFWEERERYMQLVNDFLKLE</sequence>
<dbReference type="InterPro" id="IPR005945">
    <property type="entry name" value="Pro_imino_pep"/>
</dbReference>
<dbReference type="PIRSF" id="PIRSF005539">
    <property type="entry name" value="Pept_S33_TRI_F1"/>
    <property type="match status" value="1"/>
</dbReference>